<keyword evidence="1" id="KW-0812">Transmembrane</keyword>
<keyword evidence="3" id="KW-1185">Reference proteome</keyword>
<organism evidence="2 3">
    <name type="scientific">Phytohabitans rumicis</name>
    <dbReference type="NCBI Taxonomy" id="1076125"/>
    <lineage>
        <taxon>Bacteria</taxon>
        <taxon>Bacillati</taxon>
        <taxon>Actinomycetota</taxon>
        <taxon>Actinomycetes</taxon>
        <taxon>Micromonosporales</taxon>
        <taxon>Micromonosporaceae</taxon>
    </lineage>
</organism>
<gene>
    <name evidence="2" type="ORF">Prum_065970</name>
</gene>
<evidence type="ECO:0000313" key="3">
    <source>
        <dbReference type="Proteomes" id="UP000482960"/>
    </source>
</evidence>
<dbReference type="EMBL" id="BLPG01000001">
    <property type="protein sequence ID" value="GFJ92955.1"/>
    <property type="molecule type" value="Genomic_DNA"/>
</dbReference>
<feature type="transmembrane region" description="Helical" evidence="1">
    <location>
        <begin position="29"/>
        <end position="51"/>
    </location>
</feature>
<reference evidence="2 3" key="2">
    <citation type="submission" date="2020-03" db="EMBL/GenBank/DDBJ databases">
        <authorList>
            <person name="Ichikawa N."/>
            <person name="Kimura A."/>
            <person name="Kitahashi Y."/>
            <person name="Uohara A."/>
        </authorList>
    </citation>
    <scope>NUCLEOTIDE SEQUENCE [LARGE SCALE GENOMIC DNA]</scope>
    <source>
        <strain evidence="2 3">NBRC 108638</strain>
    </source>
</reference>
<reference evidence="2 3" key="1">
    <citation type="submission" date="2020-03" db="EMBL/GenBank/DDBJ databases">
        <title>Whole genome shotgun sequence of Phytohabitans rumicis NBRC 108638.</title>
        <authorList>
            <person name="Komaki H."/>
            <person name="Tamura T."/>
        </authorList>
    </citation>
    <scope>NUCLEOTIDE SEQUENCE [LARGE SCALE GENOMIC DNA]</scope>
    <source>
        <strain evidence="2 3">NBRC 108638</strain>
    </source>
</reference>
<sequence length="263" mass="28828">MVRGGVSTVLGAIGDFAGWWDELPFLTNLASTVTGALFGVPLALIVLQGFTANESQKRDQRGVATLAKATVREILHDVTGLTTGANDVGELYDRIRVLNDELLPAARDKHSQPLLVAAVREWRDIHDVWSRALVSQDRAQRLLRDAAARWRFMKEHVQPHMVRQQLGWISTEDAKEIGRLLTAASVSYWDPGELDDDLVRAMDALLTADDLRPLSRYFAGTQYAIAAGIDEQVEQSQAGLAATEALIAAVRRLAAAHGWAEPA</sequence>
<comment type="caution">
    <text evidence="2">The sequence shown here is derived from an EMBL/GenBank/DDBJ whole genome shotgun (WGS) entry which is preliminary data.</text>
</comment>
<evidence type="ECO:0000313" key="2">
    <source>
        <dbReference type="EMBL" id="GFJ92955.1"/>
    </source>
</evidence>
<keyword evidence="1" id="KW-0472">Membrane</keyword>
<evidence type="ECO:0000256" key="1">
    <source>
        <dbReference type="SAM" id="Phobius"/>
    </source>
</evidence>
<dbReference type="AlphaFoldDB" id="A0A6V8LK11"/>
<keyword evidence="1" id="KW-1133">Transmembrane helix</keyword>
<dbReference type="Proteomes" id="UP000482960">
    <property type="component" value="Unassembled WGS sequence"/>
</dbReference>
<name>A0A6V8LK11_9ACTN</name>
<accession>A0A6V8LK11</accession>
<proteinExistence type="predicted"/>
<protein>
    <submittedName>
        <fullName evidence="2">Uncharacterized protein</fullName>
    </submittedName>
</protein>